<dbReference type="GO" id="GO:0000287">
    <property type="term" value="F:magnesium ion binding"/>
    <property type="evidence" value="ECO:0007669"/>
    <property type="project" value="TreeGrafter"/>
</dbReference>
<organism evidence="1">
    <name type="scientific">Thermogemmatispora argillosa</name>
    <dbReference type="NCBI Taxonomy" id="2045280"/>
    <lineage>
        <taxon>Bacteria</taxon>
        <taxon>Bacillati</taxon>
        <taxon>Chloroflexota</taxon>
        <taxon>Ktedonobacteria</taxon>
        <taxon>Thermogemmatisporales</taxon>
        <taxon>Thermogemmatisporaceae</taxon>
        <taxon>Thermogemmatispora</taxon>
    </lineage>
</organism>
<dbReference type="AlphaFoldDB" id="A0A455T6P4"/>
<accession>A0A455T6P4</accession>
<dbReference type="Gene3D" id="3.40.50.1000">
    <property type="entry name" value="HAD superfamily/HAD-like"/>
    <property type="match status" value="1"/>
</dbReference>
<sequence>MQQRYRLLAIDLDGTLLTPFPEKQVTPRARQALEAASAAGLAITITTGQMLAVLRHVCAGLPLSGPQILENGALIVDFTTGSVLSERLLPEEHILPVLEAARSLGLYRAYHTPEGVYVDRHTPRARDWYRPPLPPVIEVDDVATLYPRPCIKVAAVGLPETLPAKRQQLQHWFGKTLHVTQSTRDLLEVLHPEASKGQALRQVARLLGVAPDEIVAIGDHYNDVEMLRFAGLSIAMGNAPPEVQAVADYVTSDNAHDGVAHALERWVLPTFGRSRSEERAERPANEEACW</sequence>
<reference evidence="1" key="1">
    <citation type="submission" date="2018-12" db="EMBL/GenBank/DDBJ databases">
        <title>Novel natural products biosynthetic potential of the class Ktedonobacteria.</title>
        <authorList>
            <person name="Zheng Y."/>
            <person name="Saitou A."/>
            <person name="Wang C.M."/>
            <person name="Toyoda A."/>
            <person name="Minakuchi Y."/>
            <person name="Sekiguchi Y."/>
            <person name="Ueda K."/>
            <person name="Takano H."/>
            <person name="Sakai Y."/>
            <person name="Yokota A."/>
            <person name="Yabe S."/>
        </authorList>
    </citation>
    <scope>NUCLEOTIDE SEQUENCE</scope>
    <source>
        <strain evidence="1">A3-2</strain>
    </source>
</reference>
<dbReference type="GO" id="GO:0016791">
    <property type="term" value="F:phosphatase activity"/>
    <property type="evidence" value="ECO:0007669"/>
    <property type="project" value="TreeGrafter"/>
</dbReference>
<dbReference type="SFLD" id="SFLDG01140">
    <property type="entry name" value="C2.B:_Phosphomannomutase_and_P"/>
    <property type="match status" value="1"/>
</dbReference>
<evidence type="ECO:0000313" key="1">
    <source>
        <dbReference type="EMBL" id="BBH95231.1"/>
    </source>
</evidence>
<dbReference type="Pfam" id="PF08282">
    <property type="entry name" value="Hydrolase_3"/>
    <property type="match status" value="1"/>
</dbReference>
<gene>
    <name evidence="1" type="ORF">KTA_34300</name>
</gene>
<dbReference type="SUPFAM" id="SSF56784">
    <property type="entry name" value="HAD-like"/>
    <property type="match status" value="1"/>
</dbReference>
<dbReference type="EMBL" id="AP019377">
    <property type="protein sequence ID" value="BBH95231.1"/>
    <property type="molecule type" value="Genomic_DNA"/>
</dbReference>
<name>A0A455T6P4_9CHLR</name>
<protein>
    <submittedName>
        <fullName evidence="1">Haloacid dehalogenase</fullName>
    </submittedName>
</protein>
<dbReference type="NCBIfam" id="TIGR00099">
    <property type="entry name" value="Cof-subfamily"/>
    <property type="match status" value="1"/>
</dbReference>
<dbReference type="GO" id="GO:0005829">
    <property type="term" value="C:cytosol"/>
    <property type="evidence" value="ECO:0007669"/>
    <property type="project" value="TreeGrafter"/>
</dbReference>
<dbReference type="NCBIfam" id="TIGR01484">
    <property type="entry name" value="HAD-SF-IIB"/>
    <property type="match status" value="1"/>
</dbReference>
<dbReference type="InterPro" id="IPR036412">
    <property type="entry name" value="HAD-like_sf"/>
</dbReference>
<dbReference type="Gene3D" id="3.30.1240.10">
    <property type="match status" value="1"/>
</dbReference>
<dbReference type="SFLD" id="SFLDS00003">
    <property type="entry name" value="Haloacid_Dehalogenase"/>
    <property type="match status" value="1"/>
</dbReference>
<dbReference type="CDD" id="cd07516">
    <property type="entry name" value="HAD_Pase"/>
    <property type="match status" value="1"/>
</dbReference>
<dbReference type="InterPro" id="IPR006379">
    <property type="entry name" value="HAD-SF_hydro_IIB"/>
</dbReference>
<dbReference type="PROSITE" id="PS01228">
    <property type="entry name" value="COF_1"/>
    <property type="match status" value="1"/>
</dbReference>
<dbReference type="InterPro" id="IPR000150">
    <property type="entry name" value="Cof"/>
</dbReference>
<dbReference type="InterPro" id="IPR023214">
    <property type="entry name" value="HAD_sf"/>
</dbReference>
<proteinExistence type="predicted"/>
<dbReference type="PANTHER" id="PTHR10000:SF8">
    <property type="entry name" value="HAD SUPERFAMILY HYDROLASE-LIKE, TYPE 3"/>
    <property type="match status" value="1"/>
</dbReference>
<dbReference type="PANTHER" id="PTHR10000">
    <property type="entry name" value="PHOSPHOSERINE PHOSPHATASE"/>
    <property type="match status" value="1"/>
</dbReference>